<dbReference type="EMBL" id="JAQQWN010000007">
    <property type="protein sequence ID" value="KAK8075767.1"/>
    <property type="molecule type" value="Genomic_DNA"/>
</dbReference>
<gene>
    <name evidence="1" type="ORF">PG997_010430</name>
</gene>
<dbReference type="Proteomes" id="UP001433268">
    <property type="component" value="Unassembled WGS sequence"/>
</dbReference>
<organism evidence="1 2">
    <name type="scientific">Apiospora hydei</name>
    <dbReference type="NCBI Taxonomy" id="1337664"/>
    <lineage>
        <taxon>Eukaryota</taxon>
        <taxon>Fungi</taxon>
        <taxon>Dikarya</taxon>
        <taxon>Ascomycota</taxon>
        <taxon>Pezizomycotina</taxon>
        <taxon>Sordariomycetes</taxon>
        <taxon>Xylariomycetidae</taxon>
        <taxon>Amphisphaeriales</taxon>
        <taxon>Apiosporaceae</taxon>
        <taxon>Apiospora</taxon>
    </lineage>
</organism>
<sequence>MCTVIIDVYCCRYCHREVEPRTRREPSWVACDGPENYSHLCPNYRPEAKKHYQHVCRDGTGCQTEFSKMHYGARNVFAFVALSSDLLTGDVLEYSHAGIAIDEQML</sequence>
<dbReference type="RefSeq" id="XP_066666707.1">
    <property type="nucleotide sequence ID" value="XM_066814745.1"/>
</dbReference>
<protein>
    <submittedName>
        <fullName evidence="1">Uncharacterized protein</fullName>
    </submittedName>
</protein>
<accession>A0ABR1VX07</accession>
<dbReference type="GeneID" id="92047805"/>
<reference evidence="1 2" key="1">
    <citation type="submission" date="2023-01" db="EMBL/GenBank/DDBJ databases">
        <title>Analysis of 21 Apiospora genomes using comparative genomics revels a genus with tremendous synthesis potential of carbohydrate active enzymes and secondary metabolites.</title>
        <authorList>
            <person name="Sorensen T."/>
        </authorList>
    </citation>
    <scope>NUCLEOTIDE SEQUENCE [LARGE SCALE GENOMIC DNA]</scope>
    <source>
        <strain evidence="1 2">CBS 114990</strain>
    </source>
</reference>
<proteinExistence type="predicted"/>
<keyword evidence="2" id="KW-1185">Reference proteome</keyword>
<evidence type="ECO:0000313" key="2">
    <source>
        <dbReference type="Proteomes" id="UP001433268"/>
    </source>
</evidence>
<comment type="caution">
    <text evidence="1">The sequence shown here is derived from an EMBL/GenBank/DDBJ whole genome shotgun (WGS) entry which is preliminary data.</text>
</comment>
<name>A0ABR1VX07_9PEZI</name>
<evidence type="ECO:0000313" key="1">
    <source>
        <dbReference type="EMBL" id="KAK8075767.1"/>
    </source>
</evidence>